<dbReference type="GO" id="GO:0051607">
    <property type="term" value="P:defense response to virus"/>
    <property type="evidence" value="ECO:0007669"/>
    <property type="project" value="TreeGrafter"/>
</dbReference>
<dbReference type="PANTHER" id="PTHR10271">
    <property type="entry name" value="INTERFERON-INDUCED PROTEIN WITH TETRATRICOPEPTIDE REPEATS"/>
    <property type="match status" value="1"/>
</dbReference>
<reference evidence="4 5" key="1">
    <citation type="journal article" date="2017" name="PLoS Biol.">
        <title>The sea cucumber genome provides insights into morphological evolution and visceral regeneration.</title>
        <authorList>
            <person name="Zhang X."/>
            <person name="Sun L."/>
            <person name="Yuan J."/>
            <person name="Sun Y."/>
            <person name="Gao Y."/>
            <person name="Zhang L."/>
            <person name="Li S."/>
            <person name="Dai H."/>
            <person name="Hamel J.F."/>
            <person name="Liu C."/>
            <person name="Yu Y."/>
            <person name="Liu S."/>
            <person name="Lin W."/>
            <person name="Guo K."/>
            <person name="Jin S."/>
            <person name="Xu P."/>
            <person name="Storey K.B."/>
            <person name="Huan P."/>
            <person name="Zhang T."/>
            <person name="Zhou Y."/>
            <person name="Zhang J."/>
            <person name="Lin C."/>
            <person name="Li X."/>
            <person name="Xing L."/>
            <person name="Huo D."/>
            <person name="Sun M."/>
            <person name="Wang L."/>
            <person name="Mercier A."/>
            <person name="Li F."/>
            <person name="Yang H."/>
            <person name="Xiang J."/>
        </authorList>
    </citation>
    <scope>NUCLEOTIDE SEQUENCE [LARGE SCALE GENOMIC DNA]</scope>
    <source>
        <strain evidence="4">Shaxun</strain>
        <tissue evidence="4">Muscle</tissue>
    </source>
</reference>
<organism evidence="4 5">
    <name type="scientific">Stichopus japonicus</name>
    <name type="common">Sea cucumber</name>
    <dbReference type="NCBI Taxonomy" id="307972"/>
    <lineage>
        <taxon>Eukaryota</taxon>
        <taxon>Metazoa</taxon>
        <taxon>Echinodermata</taxon>
        <taxon>Eleutherozoa</taxon>
        <taxon>Echinozoa</taxon>
        <taxon>Holothuroidea</taxon>
        <taxon>Aspidochirotacea</taxon>
        <taxon>Aspidochirotida</taxon>
        <taxon>Stichopodidae</taxon>
        <taxon>Apostichopus</taxon>
    </lineage>
</organism>
<name>A0A2G8LAC3_STIJA</name>
<sequence length="833" mass="95863">MSANWWQNLPCHFHPSWCLDEITNLDLLQLKRKAQDNAEDSMVVEHKIYLAFLEYPCGKFCNNKNPSLANALQFLKQADEYIANTLSENNEARIGYGIVINCFRMWKDPHRVKYEDTLRTLNEEKENFPKHEHYIFATRAYTLSRLGPKWIEESQVFFDKALKGYPDNCQWLFGKALMFGRRSRLFIGKYGWTKDAIKKNQNQLKSEKDILQTILQKEPDNSLVKVYIGEVLSLLGESEDAELYIAEALECSPNDAKVAEKAGSVYRKLGKIDVAEDVFKNQLARKETAEAHYQLGKIQKDRFNTKDTPKREEYFSQALAHFNKGHEIYPAHYPCLIEKAEMTAKVGNYEEAEKLFTDIFAQAMDGMLSAGISLNVYTVAANLGQMLLEKIFEMDVIINIYYKLLSLCTIYKRSKFMKELRNISENVHCSLQIQRYALFKMAELKRRFGSYFEAISVYEQLLDVKNGDGELVKVREIRTGLSLAQANKRLNEGIADNMEDVLEIYSLVSSTIEQGSLEGSYLIATAAGELRSFYFHIKLGIPCTLARIKLILHEKVDILHADFKVKGEVAEMIPIDLKKDLIRQLVEEFFTYDTGLADIRQTKNESFLMKVYDSLQRLRRERLDFELELVKAHVDGKSWNGTCGEKATAVLLQARAILDHAIHLYQIEVLQKEPGRSIFPIHFDWKQASVDKETTKKKLRGWCASAFPEYSMPPDVFEHLLQVQPMYDSNNLWLAALGSFSSTEKHKSYQTSETFPLTLKDETKPPIDIAISEIIEKSNYEVERLSLFFMEKCKEIENYTGETTCSLLEPLTNLNLNENDSPELPQGTPASFR</sequence>
<dbReference type="SUPFAM" id="SSF48452">
    <property type="entry name" value="TPR-like"/>
    <property type="match status" value="1"/>
</dbReference>
<dbReference type="AlphaFoldDB" id="A0A2G8LAC3"/>
<dbReference type="Proteomes" id="UP000230750">
    <property type="component" value="Unassembled WGS sequence"/>
</dbReference>
<comment type="caution">
    <text evidence="4">The sequence shown here is derived from an EMBL/GenBank/DDBJ whole genome shotgun (WGS) entry which is preliminary data.</text>
</comment>
<dbReference type="InterPro" id="IPR011990">
    <property type="entry name" value="TPR-like_helical_dom_sf"/>
</dbReference>
<dbReference type="Gene3D" id="1.25.40.10">
    <property type="entry name" value="Tetratricopeptide repeat domain"/>
    <property type="match status" value="2"/>
</dbReference>
<evidence type="ECO:0000313" key="4">
    <source>
        <dbReference type="EMBL" id="PIK57216.1"/>
    </source>
</evidence>
<dbReference type="OrthoDB" id="10043504at2759"/>
<dbReference type="EMBL" id="MRZV01000149">
    <property type="protein sequence ID" value="PIK57216.1"/>
    <property type="molecule type" value="Genomic_DNA"/>
</dbReference>
<dbReference type="GO" id="GO:0005829">
    <property type="term" value="C:cytosol"/>
    <property type="evidence" value="ECO:0007669"/>
    <property type="project" value="TreeGrafter"/>
</dbReference>
<evidence type="ECO:0000256" key="3">
    <source>
        <dbReference type="ARBA" id="ARBA00038336"/>
    </source>
</evidence>
<gene>
    <name evidence="4" type="ORF">BSL78_05852</name>
</gene>
<protein>
    <submittedName>
        <fullName evidence="4">Uncharacterized protein</fullName>
    </submittedName>
</protein>
<evidence type="ECO:0000313" key="5">
    <source>
        <dbReference type="Proteomes" id="UP000230750"/>
    </source>
</evidence>
<evidence type="ECO:0000256" key="2">
    <source>
        <dbReference type="ARBA" id="ARBA00022803"/>
    </source>
</evidence>
<keyword evidence="1" id="KW-0677">Repeat</keyword>
<keyword evidence="2" id="KW-0802">TPR repeat</keyword>
<proteinExistence type="inferred from homology"/>
<dbReference type="InterPro" id="IPR046880">
    <property type="entry name" value="TPR-S"/>
</dbReference>
<evidence type="ECO:0000256" key="1">
    <source>
        <dbReference type="ARBA" id="ARBA00022737"/>
    </source>
</evidence>
<comment type="similarity">
    <text evidence="3">Belongs to the IFIT family.</text>
</comment>
<dbReference type="PANTHER" id="PTHR10271:SF0">
    <property type="entry name" value="INTERFERON-INDUCED PROTEIN WITH TETRATRICOPEPTIDE REPEATS 5"/>
    <property type="match status" value="1"/>
</dbReference>
<dbReference type="STRING" id="307972.A0A2G8LAC3"/>
<dbReference type="Pfam" id="PF20308">
    <property type="entry name" value="TPR-S"/>
    <property type="match status" value="1"/>
</dbReference>
<accession>A0A2G8LAC3</accession>
<keyword evidence="5" id="KW-1185">Reference proteome</keyword>